<dbReference type="Proteomes" id="UP000046067">
    <property type="component" value="Unassembled WGS sequence"/>
</dbReference>
<dbReference type="InterPro" id="IPR003594">
    <property type="entry name" value="HATPase_dom"/>
</dbReference>
<evidence type="ECO:0000256" key="2">
    <source>
        <dbReference type="ARBA" id="ARBA00012438"/>
    </source>
</evidence>
<accession>A0A655VG81</accession>
<evidence type="ECO:0000256" key="1">
    <source>
        <dbReference type="ARBA" id="ARBA00000085"/>
    </source>
</evidence>
<dbReference type="PROSITE" id="PS50109">
    <property type="entry name" value="HIS_KIN"/>
    <property type="match status" value="1"/>
</dbReference>
<sequence>MADNGIGISADIAQTLFLKGVSSKNQEGHGIGLYLVHQFVTQAHGSILIDSAEPQGTIFSIFIPNRPKTLAAENLPALAERA</sequence>
<organism evidence="8 9">
    <name type="scientific">Vibrio cholerae</name>
    <dbReference type="NCBI Taxonomy" id="666"/>
    <lineage>
        <taxon>Bacteria</taxon>
        <taxon>Pseudomonadati</taxon>
        <taxon>Pseudomonadota</taxon>
        <taxon>Gammaproteobacteria</taxon>
        <taxon>Vibrionales</taxon>
        <taxon>Vibrionaceae</taxon>
        <taxon>Vibrio</taxon>
    </lineage>
</organism>
<comment type="catalytic activity">
    <reaction evidence="1">
        <text>ATP + protein L-histidine = ADP + protein N-phospho-L-histidine.</text>
        <dbReference type="EC" id="2.7.13.3"/>
    </reaction>
</comment>
<dbReference type="PANTHER" id="PTHR43065">
    <property type="entry name" value="SENSOR HISTIDINE KINASE"/>
    <property type="match status" value="1"/>
</dbReference>
<evidence type="ECO:0000256" key="4">
    <source>
        <dbReference type="ARBA" id="ARBA00022741"/>
    </source>
</evidence>
<dbReference type="InterPro" id="IPR036890">
    <property type="entry name" value="HATPase_C_sf"/>
</dbReference>
<dbReference type="PANTHER" id="PTHR43065:SF46">
    <property type="entry name" value="C4-DICARBOXYLATE TRANSPORT SENSOR PROTEIN DCTB"/>
    <property type="match status" value="1"/>
</dbReference>
<dbReference type="GO" id="GO:0000160">
    <property type="term" value="P:phosphorelay signal transduction system"/>
    <property type="evidence" value="ECO:0007669"/>
    <property type="project" value="UniProtKB-KW"/>
</dbReference>
<dbReference type="EC" id="2.7.13.3" evidence="2"/>
<gene>
    <name evidence="8" type="primary">citA</name>
    <name evidence="8" type="ORF">ERS013201_02053</name>
</gene>
<dbReference type="SUPFAM" id="SSF55874">
    <property type="entry name" value="ATPase domain of HSP90 chaperone/DNA topoisomerase II/histidine kinase"/>
    <property type="match status" value="1"/>
</dbReference>
<dbReference type="EMBL" id="CWQJ01000011">
    <property type="protein sequence ID" value="CSC20742.1"/>
    <property type="molecule type" value="Genomic_DNA"/>
</dbReference>
<dbReference type="GO" id="GO:0005524">
    <property type="term" value="F:ATP binding"/>
    <property type="evidence" value="ECO:0007669"/>
    <property type="project" value="UniProtKB-KW"/>
</dbReference>
<evidence type="ECO:0000313" key="9">
    <source>
        <dbReference type="Proteomes" id="UP000046067"/>
    </source>
</evidence>
<dbReference type="Gene3D" id="3.30.565.10">
    <property type="entry name" value="Histidine kinase-like ATPase, C-terminal domain"/>
    <property type="match status" value="1"/>
</dbReference>
<keyword evidence="5 8" id="KW-0418">Kinase</keyword>
<evidence type="ECO:0000256" key="5">
    <source>
        <dbReference type="ARBA" id="ARBA00022777"/>
    </source>
</evidence>
<protein>
    <recommendedName>
        <fullName evidence="2">histidine kinase</fullName>
        <ecNumber evidence="2">2.7.13.3</ecNumber>
    </recommendedName>
</protein>
<keyword evidence="3 8" id="KW-0808">Transferase</keyword>
<dbReference type="Pfam" id="PF02518">
    <property type="entry name" value="HATPase_c"/>
    <property type="match status" value="1"/>
</dbReference>
<evidence type="ECO:0000313" key="8">
    <source>
        <dbReference type="EMBL" id="CSC20742.1"/>
    </source>
</evidence>
<dbReference type="PRINTS" id="PR00344">
    <property type="entry name" value="BCTRLSENSOR"/>
</dbReference>
<dbReference type="AlphaFoldDB" id="A0A655VG81"/>
<keyword evidence="4" id="KW-0547">Nucleotide-binding</keyword>
<dbReference type="InterPro" id="IPR005467">
    <property type="entry name" value="His_kinase_dom"/>
</dbReference>
<dbReference type="InterPro" id="IPR004358">
    <property type="entry name" value="Sig_transdc_His_kin-like_C"/>
</dbReference>
<evidence type="ECO:0000256" key="7">
    <source>
        <dbReference type="ARBA" id="ARBA00023012"/>
    </source>
</evidence>
<evidence type="ECO:0000256" key="6">
    <source>
        <dbReference type="ARBA" id="ARBA00022840"/>
    </source>
</evidence>
<reference evidence="8 9" key="1">
    <citation type="submission" date="2015-07" db="EMBL/GenBank/DDBJ databases">
        <authorList>
            <consortium name="Pathogen Informatics"/>
        </authorList>
    </citation>
    <scope>NUCLEOTIDE SEQUENCE [LARGE SCALE GENOMIC DNA]</scope>
    <source>
        <strain evidence="8 9">A325</strain>
    </source>
</reference>
<name>A0A655VG81_VIBCL</name>
<dbReference type="GO" id="GO:0004673">
    <property type="term" value="F:protein histidine kinase activity"/>
    <property type="evidence" value="ECO:0007669"/>
    <property type="project" value="UniProtKB-EC"/>
</dbReference>
<keyword evidence="6" id="KW-0067">ATP-binding</keyword>
<proteinExistence type="predicted"/>
<evidence type="ECO:0000256" key="3">
    <source>
        <dbReference type="ARBA" id="ARBA00022679"/>
    </source>
</evidence>
<keyword evidence="7" id="KW-0902">Two-component regulatory system</keyword>